<dbReference type="EMBL" id="FQVB01000058">
    <property type="protein sequence ID" value="SHG29456.1"/>
    <property type="molecule type" value="Genomic_DNA"/>
</dbReference>
<dbReference type="STRING" id="1121391.SAMN02745206_03634"/>
<protein>
    <submittedName>
        <fullName evidence="1">Uncharacterized protein</fullName>
    </submittedName>
</protein>
<gene>
    <name evidence="1" type="ORF">SAMN02745206_03634</name>
</gene>
<organism evidence="1 2">
    <name type="scientific">Desulfacinum infernum DSM 9756</name>
    <dbReference type="NCBI Taxonomy" id="1121391"/>
    <lineage>
        <taxon>Bacteria</taxon>
        <taxon>Pseudomonadati</taxon>
        <taxon>Thermodesulfobacteriota</taxon>
        <taxon>Syntrophobacteria</taxon>
        <taxon>Syntrophobacterales</taxon>
        <taxon>Syntrophobacteraceae</taxon>
        <taxon>Desulfacinum</taxon>
    </lineage>
</organism>
<evidence type="ECO:0000313" key="1">
    <source>
        <dbReference type="EMBL" id="SHG29456.1"/>
    </source>
</evidence>
<dbReference type="Proteomes" id="UP000184076">
    <property type="component" value="Unassembled WGS sequence"/>
</dbReference>
<evidence type="ECO:0000313" key="2">
    <source>
        <dbReference type="Proteomes" id="UP000184076"/>
    </source>
</evidence>
<keyword evidence="2" id="KW-1185">Reference proteome</keyword>
<name>A0A1M5IMH7_9BACT</name>
<reference evidence="2" key="1">
    <citation type="submission" date="2016-11" db="EMBL/GenBank/DDBJ databases">
        <authorList>
            <person name="Varghese N."/>
            <person name="Submissions S."/>
        </authorList>
    </citation>
    <scope>NUCLEOTIDE SEQUENCE [LARGE SCALE GENOMIC DNA]</scope>
    <source>
        <strain evidence="2">DSM 9756</strain>
    </source>
</reference>
<sequence length="207" mass="24397">MANELKQTLCEVRKAYRLIYLYQRSVLSTIERFASEFVDSVFYCWNPTHYSSPPMRSTNIHQRRCWDLIPFYLTAVFYRYSKGDIEKHPAGDWLLELNVVTDSAALEKFEARNPQPDPCDFGPPEDSKTKIIVAMWFCEKEATFNWYNQSEKLKYPDDEIMRYEIPAGLICVKKEYQLEELGSEPQIVAAASDFKTFLNTHIPHRKW</sequence>
<proteinExistence type="predicted"/>
<dbReference type="AlphaFoldDB" id="A0A1M5IMH7"/>
<accession>A0A1M5IMH7</accession>